<dbReference type="EMBL" id="JACJVR010000049">
    <property type="protein sequence ID" value="MBB6692174.1"/>
    <property type="molecule type" value="Genomic_DNA"/>
</dbReference>
<feature type="compositionally biased region" description="Basic residues" evidence="1">
    <location>
        <begin position="8"/>
        <end position="18"/>
    </location>
</feature>
<feature type="compositionally biased region" description="Gly residues" evidence="1">
    <location>
        <begin position="26"/>
        <end position="35"/>
    </location>
</feature>
<feature type="region of interest" description="Disordered" evidence="1">
    <location>
        <begin position="1"/>
        <end position="41"/>
    </location>
</feature>
<protein>
    <submittedName>
        <fullName evidence="2">Uncharacterized protein</fullName>
    </submittedName>
</protein>
<organism evidence="2 3">
    <name type="scientific">Cohnella xylanilytica</name>
    <dbReference type="NCBI Taxonomy" id="557555"/>
    <lineage>
        <taxon>Bacteria</taxon>
        <taxon>Bacillati</taxon>
        <taxon>Bacillota</taxon>
        <taxon>Bacilli</taxon>
        <taxon>Bacillales</taxon>
        <taxon>Paenibacillaceae</taxon>
        <taxon>Cohnella</taxon>
    </lineage>
</organism>
<keyword evidence="3" id="KW-1185">Reference proteome</keyword>
<evidence type="ECO:0000313" key="3">
    <source>
        <dbReference type="Proteomes" id="UP000553776"/>
    </source>
</evidence>
<evidence type="ECO:0000256" key="1">
    <source>
        <dbReference type="SAM" id="MobiDB-lite"/>
    </source>
</evidence>
<comment type="caution">
    <text evidence="2">The sequence shown here is derived from an EMBL/GenBank/DDBJ whole genome shotgun (WGS) entry which is preliminary data.</text>
</comment>
<dbReference type="AlphaFoldDB" id="A0A841U2I3"/>
<evidence type="ECO:0000313" key="2">
    <source>
        <dbReference type="EMBL" id="MBB6692174.1"/>
    </source>
</evidence>
<accession>A0A841U2I3</accession>
<dbReference type="Proteomes" id="UP000553776">
    <property type="component" value="Unassembled WGS sequence"/>
</dbReference>
<dbReference type="RefSeq" id="WP_185136167.1">
    <property type="nucleotide sequence ID" value="NZ_JACJVR010000049.1"/>
</dbReference>
<reference evidence="2 3" key="1">
    <citation type="submission" date="2020-08" db="EMBL/GenBank/DDBJ databases">
        <title>Cohnella phylogeny.</title>
        <authorList>
            <person name="Dunlap C."/>
        </authorList>
    </citation>
    <scope>NUCLEOTIDE SEQUENCE [LARGE SCALE GENOMIC DNA]</scope>
    <source>
        <strain evidence="2 3">DSM 25239</strain>
    </source>
</reference>
<sequence>MRGDHGLGGRRGHPSRGSRRAEDDGGGLGRPGHGGHSAQTFRRGRALAFLERLQVMRSTLAAQLGQPEFESIRPVISGELKAIDSVIQQFIHTFELREGVEPDGAGPEEKNL</sequence>
<name>A0A841U2I3_9BACL</name>
<proteinExistence type="predicted"/>
<gene>
    <name evidence="2" type="ORF">H7B90_12255</name>
</gene>